<dbReference type="Proteomes" id="UP000886887">
    <property type="component" value="Unassembled WGS sequence"/>
</dbReference>
<keyword evidence="1" id="KW-0812">Transmembrane</keyword>
<dbReference type="AlphaFoldDB" id="A0A9D0Z8A2"/>
<dbReference type="Pfam" id="PF04471">
    <property type="entry name" value="Mrr_cat"/>
    <property type="match status" value="1"/>
</dbReference>
<organism evidence="3 4">
    <name type="scientific">Candidatus Onthenecus intestinigallinarum</name>
    <dbReference type="NCBI Taxonomy" id="2840875"/>
    <lineage>
        <taxon>Bacteria</taxon>
        <taxon>Bacillati</taxon>
        <taxon>Bacillota</taxon>
        <taxon>Clostridia</taxon>
        <taxon>Eubacteriales</taxon>
        <taxon>Candidatus Onthenecus</taxon>
    </lineage>
</organism>
<dbReference type="GO" id="GO:0009307">
    <property type="term" value="P:DNA restriction-modification system"/>
    <property type="evidence" value="ECO:0007669"/>
    <property type="project" value="InterPro"/>
</dbReference>
<keyword evidence="1" id="KW-0472">Membrane</keyword>
<feature type="transmembrane region" description="Helical" evidence="1">
    <location>
        <begin position="239"/>
        <end position="266"/>
    </location>
</feature>
<dbReference type="InterPro" id="IPR007560">
    <property type="entry name" value="Restrct_endonuc_IV_Mrr"/>
</dbReference>
<name>A0A9D0Z8A2_9FIRM</name>
<evidence type="ECO:0000313" key="3">
    <source>
        <dbReference type="EMBL" id="HIQ71051.1"/>
    </source>
</evidence>
<evidence type="ECO:0000259" key="2">
    <source>
        <dbReference type="Pfam" id="PF04471"/>
    </source>
</evidence>
<comment type="caution">
    <text evidence="3">The sequence shown here is derived from an EMBL/GenBank/DDBJ whole genome shotgun (WGS) entry which is preliminary data.</text>
</comment>
<feature type="transmembrane region" description="Helical" evidence="1">
    <location>
        <begin position="18"/>
        <end position="36"/>
    </location>
</feature>
<reference evidence="3" key="2">
    <citation type="journal article" date="2021" name="PeerJ">
        <title>Extensive microbial diversity within the chicken gut microbiome revealed by metagenomics and culture.</title>
        <authorList>
            <person name="Gilroy R."/>
            <person name="Ravi A."/>
            <person name="Getino M."/>
            <person name="Pursley I."/>
            <person name="Horton D.L."/>
            <person name="Alikhan N.F."/>
            <person name="Baker D."/>
            <person name="Gharbi K."/>
            <person name="Hall N."/>
            <person name="Watson M."/>
            <person name="Adriaenssens E.M."/>
            <person name="Foster-Nyarko E."/>
            <person name="Jarju S."/>
            <person name="Secka A."/>
            <person name="Antonio M."/>
            <person name="Oren A."/>
            <person name="Chaudhuri R.R."/>
            <person name="La Ragione R."/>
            <person name="Hildebrand F."/>
            <person name="Pallen M.J."/>
        </authorList>
    </citation>
    <scope>NUCLEOTIDE SEQUENCE</scope>
    <source>
        <strain evidence="3">ChiSxjej2B14-6234</strain>
    </source>
</reference>
<evidence type="ECO:0000256" key="1">
    <source>
        <dbReference type="SAM" id="Phobius"/>
    </source>
</evidence>
<sequence>MLTPFEEKSALAGLLDRIGLRALFFLLSILWFYRLWRNLSAALLAGCALGLMLCLALTLWQRRTLRAREDALRARLGGMLALEDIALLTAEGAAARAAHLLQRVYPLDIQKRTPEGVLALFYGEKLLIRCLRAHASERVSCGDVLAAQRARIAQGADRCVLCATCAFSTQAQRLCETLEPPVRAVDADALAALAGRDAPATDEQLVALGRRRRRPFAWRQLQAVVFAPEKIRRYLLYGFYLYVLYVLTGRLYALLPALLCLVLAAVSRMRGTRRSAL</sequence>
<feature type="transmembrane region" description="Helical" evidence="1">
    <location>
        <begin position="42"/>
        <end position="60"/>
    </location>
</feature>
<dbReference type="EMBL" id="DVFJ01000006">
    <property type="protein sequence ID" value="HIQ71051.1"/>
    <property type="molecule type" value="Genomic_DNA"/>
</dbReference>
<feature type="domain" description="Restriction endonuclease type IV Mrr" evidence="2">
    <location>
        <begin position="123"/>
        <end position="193"/>
    </location>
</feature>
<keyword evidence="1" id="KW-1133">Transmembrane helix</keyword>
<evidence type="ECO:0000313" key="4">
    <source>
        <dbReference type="Proteomes" id="UP000886887"/>
    </source>
</evidence>
<accession>A0A9D0Z8A2</accession>
<protein>
    <recommendedName>
        <fullName evidence="2">Restriction endonuclease type IV Mrr domain-containing protein</fullName>
    </recommendedName>
</protein>
<gene>
    <name evidence="3" type="ORF">IAB73_02420</name>
</gene>
<reference evidence="3" key="1">
    <citation type="submission" date="2020-10" db="EMBL/GenBank/DDBJ databases">
        <authorList>
            <person name="Gilroy R."/>
        </authorList>
    </citation>
    <scope>NUCLEOTIDE SEQUENCE</scope>
    <source>
        <strain evidence="3">ChiSxjej2B14-6234</strain>
    </source>
</reference>
<dbReference type="GO" id="GO:0003677">
    <property type="term" value="F:DNA binding"/>
    <property type="evidence" value="ECO:0007669"/>
    <property type="project" value="InterPro"/>
</dbReference>
<proteinExistence type="predicted"/>
<dbReference type="GO" id="GO:0004519">
    <property type="term" value="F:endonuclease activity"/>
    <property type="evidence" value="ECO:0007669"/>
    <property type="project" value="InterPro"/>
</dbReference>